<dbReference type="Pfam" id="PF00400">
    <property type="entry name" value="WD40"/>
    <property type="match status" value="5"/>
</dbReference>
<dbReference type="KEGG" id="fas:105266507"/>
<gene>
    <name evidence="11" type="primary">Taf5l_0</name>
    <name evidence="13" type="synonym">LOC105266507</name>
    <name evidence="11" type="ORF">g.6882</name>
</gene>
<dbReference type="InterPro" id="IPR019775">
    <property type="entry name" value="WD40_repeat_CS"/>
</dbReference>
<keyword evidence="5" id="KW-0805">Transcription regulation</keyword>
<dbReference type="InterPro" id="IPR015943">
    <property type="entry name" value="WD40/YVTN_repeat-like_dom_sf"/>
</dbReference>
<dbReference type="InterPro" id="IPR020472">
    <property type="entry name" value="WD40_PAC1"/>
</dbReference>
<dbReference type="SMART" id="SM00320">
    <property type="entry name" value="WD40"/>
    <property type="match status" value="6"/>
</dbReference>
<evidence type="ECO:0000259" key="10">
    <source>
        <dbReference type="Pfam" id="PF04494"/>
    </source>
</evidence>
<feature type="repeat" description="WD" evidence="8">
    <location>
        <begin position="425"/>
        <end position="466"/>
    </location>
</feature>
<dbReference type="Pfam" id="PF04494">
    <property type="entry name" value="TFIID_NTD2"/>
    <property type="match status" value="1"/>
</dbReference>
<sequence length="591" mass="66894">MKMKRTKIEMINATVESYLKRRRYQDNGLFRRTDRTDCRSSEEMTLSAKAESAVSRDNAIVFSAIINDIVTADQAYQRLKAWVYSVKAEKIKHELNGLLYPVFCHLYLEILHAGNPQAALQFMKNHQNEFVLDTERDFLEELSSVFTIQDIELRPLVNAFRMRKYKVDMSDEAHICLQKYLTKHGHIIIMQIINIHITIIRKIIDMTVIDEDTVDRTPGHDSGINGHVEQASGTGVDREMRELQESIRLIRNNNICQPLRIFTVNNAIENGSCARMTPNMDKLVAGFNTAEIRLWGVGDTVLMRPRHTKSPTMLDCDSVSTILPFENHHQHQIEEAGAIILRGHTDVIHDVKFVAQSTVLLSASSDKDMRAWSLNDYSCASIYSGHNYPIWCMDTSAFDLYIATGSHDRTAKLWSLDRKFPLRVFAGHFLDVNCIKFHPNTRYLATGSADKSVRLWNKDDGNLLRVFVGAQSTIYSLAFSPDGKYLAAAGDDKSIAIWDLATNAILTELKGHQETIMNLDWSPDGQYIASGSADGIVRLWPSNEYINTGINPSTNTAGNDMSQIYSTNCSNILSLQYYHRKNNSLVCIGVV</sequence>
<dbReference type="PROSITE" id="PS50294">
    <property type="entry name" value="WD_REPEATS_REGION"/>
    <property type="match status" value="5"/>
</dbReference>
<keyword evidence="7" id="KW-0539">Nucleus</keyword>
<dbReference type="Gene3D" id="2.130.10.10">
    <property type="entry name" value="YVTN repeat-like/Quinoprotein amine dehydrogenase"/>
    <property type="match status" value="2"/>
</dbReference>
<keyword evidence="3 8" id="KW-0853">WD repeat</keyword>
<dbReference type="SUPFAM" id="SSF160897">
    <property type="entry name" value="Taf5 N-terminal domain-like"/>
    <property type="match status" value="1"/>
</dbReference>
<keyword evidence="4" id="KW-0677">Repeat</keyword>
<feature type="repeat" description="WD" evidence="8">
    <location>
        <begin position="341"/>
        <end position="382"/>
    </location>
</feature>
<feature type="region of interest" description="Disordered" evidence="9">
    <location>
        <begin position="216"/>
        <end position="236"/>
    </location>
</feature>
<dbReference type="InterPro" id="IPR036322">
    <property type="entry name" value="WD40_repeat_dom_sf"/>
</dbReference>
<dbReference type="PANTHER" id="PTHR19879:SF5">
    <property type="entry name" value="WD REPEAT-CONTAINING PROTEIN 55 HOMOLOG"/>
    <property type="match status" value="1"/>
</dbReference>
<dbReference type="InterPro" id="IPR037264">
    <property type="entry name" value="TFIID_NTD2_sf"/>
</dbReference>
<dbReference type="InterPro" id="IPR007582">
    <property type="entry name" value="TFIID_NTD2"/>
</dbReference>
<keyword evidence="12" id="KW-1185">Reference proteome</keyword>
<evidence type="ECO:0000313" key="13">
    <source>
        <dbReference type="RefSeq" id="XP_011303006.1"/>
    </source>
</evidence>
<dbReference type="Gene3D" id="1.25.40.500">
    <property type="entry name" value="TFIID subunit TAF5, NTD2 domain"/>
    <property type="match status" value="1"/>
</dbReference>
<evidence type="ECO:0000256" key="5">
    <source>
        <dbReference type="ARBA" id="ARBA00023015"/>
    </source>
</evidence>
<feature type="repeat" description="WD" evidence="8">
    <location>
        <begin position="383"/>
        <end position="424"/>
    </location>
</feature>
<reference evidence="11" key="1">
    <citation type="submission" date="2015-01" db="EMBL/GenBank/DDBJ databases">
        <title>Transcriptome Assembly of Fopius arisanus.</title>
        <authorList>
            <person name="Geib S."/>
        </authorList>
    </citation>
    <scope>NUCLEOTIDE SEQUENCE</scope>
</reference>
<dbReference type="Proteomes" id="UP000694866">
    <property type="component" value="Unplaced"/>
</dbReference>
<comment type="similarity">
    <text evidence="2">Belongs to the WD repeat TAF5 family.</text>
</comment>
<evidence type="ECO:0000313" key="11">
    <source>
        <dbReference type="EMBL" id="JAG73292.1"/>
    </source>
</evidence>
<dbReference type="AlphaFoldDB" id="A0A0C9R6A3"/>
<dbReference type="EMBL" id="GBYB01003525">
    <property type="protein sequence ID" value="JAG73292.1"/>
    <property type="molecule type" value="Transcribed_RNA"/>
</dbReference>
<feature type="domain" description="TFIID subunit TAF5 NTD2" evidence="10">
    <location>
        <begin position="71"/>
        <end position="197"/>
    </location>
</feature>
<evidence type="ECO:0000256" key="7">
    <source>
        <dbReference type="ARBA" id="ARBA00023242"/>
    </source>
</evidence>
<evidence type="ECO:0000256" key="1">
    <source>
        <dbReference type="ARBA" id="ARBA00004123"/>
    </source>
</evidence>
<keyword evidence="6" id="KW-0804">Transcription</keyword>
<protein>
    <submittedName>
        <fullName evidence="13">TAF5-like RNA polymerase II p300/CBP-associated factor-associated factor 65 kDa subunit 5L</fullName>
    </submittedName>
    <submittedName>
        <fullName evidence="11">Taf5l_0 protein</fullName>
    </submittedName>
</protein>
<evidence type="ECO:0000313" key="12">
    <source>
        <dbReference type="Proteomes" id="UP000694866"/>
    </source>
</evidence>
<dbReference type="PROSITE" id="PS50082">
    <property type="entry name" value="WD_REPEATS_2"/>
    <property type="match status" value="5"/>
</dbReference>
<dbReference type="PROSITE" id="PS00678">
    <property type="entry name" value="WD_REPEATS_1"/>
    <property type="match status" value="1"/>
</dbReference>
<dbReference type="SUPFAM" id="SSF50978">
    <property type="entry name" value="WD40 repeat-like"/>
    <property type="match status" value="1"/>
</dbReference>
<dbReference type="CTD" id="42750"/>
<dbReference type="CDD" id="cd00200">
    <property type="entry name" value="WD40"/>
    <property type="match status" value="1"/>
</dbReference>
<feature type="repeat" description="WD" evidence="8">
    <location>
        <begin position="467"/>
        <end position="508"/>
    </location>
</feature>
<accession>A0A0C9R6A3</accession>
<feature type="repeat" description="WD" evidence="8">
    <location>
        <begin position="509"/>
        <end position="540"/>
    </location>
</feature>
<evidence type="ECO:0000256" key="8">
    <source>
        <dbReference type="PROSITE-ProRule" id="PRU00221"/>
    </source>
</evidence>
<accession>A0A9R1T5D3</accession>
<dbReference type="CDD" id="cd08044">
    <property type="entry name" value="TAF5_NTD2"/>
    <property type="match status" value="1"/>
</dbReference>
<dbReference type="PRINTS" id="PR00320">
    <property type="entry name" value="GPROTEINBRPT"/>
</dbReference>
<comment type="subcellular location">
    <subcellularLocation>
        <location evidence="1">Nucleus</location>
    </subcellularLocation>
</comment>
<organism evidence="11">
    <name type="scientific">Fopius arisanus</name>
    <dbReference type="NCBI Taxonomy" id="64838"/>
    <lineage>
        <taxon>Eukaryota</taxon>
        <taxon>Metazoa</taxon>
        <taxon>Ecdysozoa</taxon>
        <taxon>Arthropoda</taxon>
        <taxon>Hexapoda</taxon>
        <taxon>Insecta</taxon>
        <taxon>Pterygota</taxon>
        <taxon>Neoptera</taxon>
        <taxon>Endopterygota</taxon>
        <taxon>Hymenoptera</taxon>
        <taxon>Apocrita</taxon>
        <taxon>Ichneumonoidea</taxon>
        <taxon>Braconidae</taxon>
        <taxon>Opiinae</taxon>
        <taxon>Fopius</taxon>
    </lineage>
</organism>
<evidence type="ECO:0000256" key="4">
    <source>
        <dbReference type="ARBA" id="ARBA00022737"/>
    </source>
</evidence>
<evidence type="ECO:0000256" key="6">
    <source>
        <dbReference type="ARBA" id="ARBA00023163"/>
    </source>
</evidence>
<proteinExistence type="inferred from homology"/>
<reference evidence="13" key="2">
    <citation type="submission" date="2025-04" db="UniProtKB">
        <authorList>
            <consortium name="RefSeq"/>
        </authorList>
    </citation>
    <scope>IDENTIFICATION</scope>
    <source>
        <strain evidence="13">USDA-PBARC FA_bdor</strain>
        <tissue evidence="13">Whole organism</tissue>
    </source>
</reference>
<dbReference type="GeneID" id="105266507"/>
<dbReference type="GO" id="GO:0005634">
    <property type="term" value="C:nucleus"/>
    <property type="evidence" value="ECO:0007669"/>
    <property type="project" value="UniProtKB-SubCell"/>
</dbReference>
<evidence type="ECO:0000256" key="9">
    <source>
        <dbReference type="SAM" id="MobiDB-lite"/>
    </source>
</evidence>
<name>A0A0C9R6A3_9HYME</name>
<evidence type="ECO:0000256" key="3">
    <source>
        <dbReference type="ARBA" id="ARBA00022574"/>
    </source>
</evidence>
<dbReference type="PANTHER" id="PTHR19879">
    <property type="entry name" value="TRANSCRIPTION INITIATION FACTOR TFIID"/>
    <property type="match status" value="1"/>
</dbReference>
<dbReference type="InterPro" id="IPR001680">
    <property type="entry name" value="WD40_rpt"/>
</dbReference>
<evidence type="ECO:0000256" key="2">
    <source>
        <dbReference type="ARBA" id="ARBA00009435"/>
    </source>
</evidence>
<dbReference type="OrthoDB" id="10266330at2759"/>
<dbReference type="RefSeq" id="XP_011303006.1">
    <property type="nucleotide sequence ID" value="XM_011304704.1"/>
</dbReference>